<dbReference type="SMART" id="SM00248">
    <property type="entry name" value="ANK"/>
    <property type="match status" value="7"/>
</dbReference>
<keyword evidence="1" id="KW-0677">Repeat</keyword>
<proteinExistence type="predicted"/>
<dbReference type="Pfam" id="PF13606">
    <property type="entry name" value="Ank_3"/>
    <property type="match status" value="1"/>
</dbReference>
<feature type="repeat" description="ANK" evidence="3">
    <location>
        <begin position="551"/>
        <end position="572"/>
    </location>
</feature>
<name>A0AAN8RM66_9PEZI</name>
<evidence type="ECO:0008006" key="7">
    <source>
        <dbReference type="Google" id="ProtNLM"/>
    </source>
</evidence>
<dbReference type="Proteomes" id="UP001307849">
    <property type="component" value="Unassembled WGS sequence"/>
</dbReference>
<dbReference type="Gene3D" id="1.25.40.20">
    <property type="entry name" value="Ankyrin repeat-containing domain"/>
    <property type="match status" value="3"/>
</dbReference>
<evidence type="ECO:0000256" key="3">
    <source>
        <dbReference type="PROSITE-ProRule" id="PRU00023"/>
    </source>
</evidence>
<comment type="caution">
    <text evidence="5">The sequence shown here is derived from an EMBL/GenBank/DDBJ whole genome shotgun (WGS) entry which is preliminary data.</text>
</comment>
<sequence>MTTPELLPLPASIPSFPKYLAESKDKPIRELLQPYLNHENYIRELFAQDSANPVLANNHLGLAPVYAGYEEHIEIRARDLGSEPEDEKAKYIMPLEEEKRKKNGEKAIVGLQQFKKNFRIYSESAFMNLDWSNVVAAGSSVMTALLTIPEEHQKSHKSLREYYERMSDEQIKRDEEPYIDLFLYGLDEAAGLKKLEHIESTVRDNILWDMTCVRTRDTLTIVSQFPNRPIRIRLCLYSSISQLLHSSDFRVECACVAYDGEQIYTTPRGIVSWISQSNMINTSQLDLLGEYESSLYKYSLRGFEVFYGNLHKDSIDPSIYKFSTNHLHGLAKLLAFALSPRDSDRRELQVKEKEPNPWEVSIKYGKDHDPRQNRLRKWVRADTEDSIYDQDLKLNGWTGEAQKNRVAYLHRHPAFVGSFEYVKEDCCGNCPTPQTAEELSLQAEDDQHYVRGKIYFPKPPTPPNLETEEIWADTAYVRVEDEIFHRAIAESHVGAVGNLVQSWSEDSLRKNVNRRSYTGRTPLQLAVLSSSPEIVDILIKSGARLTAQLLDGRNTLHLAAARGDPDIVKLLLLKSDQNEELKMEREDRERAEKHATSRLVQRESSGDSMESFEGVEYEGEDDLDFVSTVHGATSVSVHTGASSFVEVTKKPGDSESNELDEIEAVDDVLDINMADKTYRMAPFHYAILHGNKEVLSMLVSEFGADILRQIAPDVDYYDEYGGQDPGILPITLVQYIGQKNRREDMLRTLLRLGASSSQVDVQGVPAIVRMVQVCDLDCLKIVFEEDGASAVVSAQTSVKHQPKNVHVPVFIGNALTAAVFINDEEKALLLLEKGVSPKLTTGKFKGKLCYTPTIDPDDDENWSVQPAEIAIRMDLPDVFRKCVELGVGCSRYTHGSCKQQVSYGGGCRNQNMTYLDLLRRKVLQFDDMLKKLPKPAVSLGPGFVEGTYIYWLASRLIDRENEKRERDSIEKMKNGYLYDKDAYQAEKQRLEGLKAKFEELVAWVISKGGKTYQERTGEIESPSERSFPEPADIGSKPNLDTDGKEGTDETKEEELLSEISPSLKYPGVEDETMEATYHRIFQAAWNGDEEALRKEFLNVASNEGDLTPKVSIENELGDTILSVAEYRGHPKEFVDLIRDIVASQGFKFKTEPQAGSNPDTKPTKEPAPHMRNLEFEAICISPDSDYTNTDDLRIIRERGIDTKALEEVFRTDGLSKLKHPGIDLSEEAEADTAVKDSAYLGLSIDGQKRAEPKPKRPTRRFVPLLSCDRKKGQPLALYAAYHGLLEVLEWLETDGPELALREYQRRLEKKAKLKQLESEDNDEDDTNKIPVSVWENPPGQDEDNFLKALRKADRDTIKQWLGVNHPLLPHAAVLNLLKGTNKTDREKVAWYTKVLKFVISRSGQDSINSTENSSHLSPLFLAASIRNKCAMEALLNLGANLHAKRDGQELNIVHNIFGIGSPSGTHGDLDLIKECIDLLPTDFKHWAFTNKQTKPFGEFKTSQRSYHGVVTVAMAAMVYPGSIDLNSRNSKGDLPLHLTAKFGTLEDLQYLLDISTPEQILTENADGMTVADLVDKKFYDKVISNYMPNMSDTSHYSEYREPQLYMEGPVIQASKKTRELRMGKAEKPTGLRVKEWGLDANDLRYNNGEKMVQKLYREAVEKVGKRRILVSLGDVNRAASSEVNRERRVNQYRLPEDIDWGSNDIVGQWTPMIPRFW</sequence>
<feature type="region of interest" description="Disordered" evidence="4">
    <location>
        <begin position="1314"/>
        <end position="1336"/>
    </location>
</feature>
<gene>
    <name evidence="5" type="ORF">TWF506_002586</name>
</gene>
<evidence type="ECO:0000256" key="1">
    <source>
        <dbReference type="ARBA" id="ARBA00022737"/>
    </source>
</evidence>
<dbReference type="Pfam" id="PF12796">
    <property type="entry name" value="Ank_2"/>
    <property type="match status" value="1"/>
</dbReference>
<keyword evidence="6" id="KW-1185">Reference proteome</keyword>
<evidence type="ECO:0000313" key="5">
    <source>
        <dbReference type="EMBL" id="KAK6504385.1"/>
    </source>
</evidence>
<evidence type="ECO:0000313" key="6">
    <source>
        <dbReference type="Proteomes" id="UP001307849"/>
    </source>
</evidence>
<feature type="compositionally biased region" description="Basic and acidic residues" evidence="4">
    <location>
        <begin position="579"/>
        <end position="605"/>
    </location>
</feature>
<evidence type="ECO:0000256" key="2">
    <source>
        <dbReference type="ARBA" id="ARBA00023043"/>
    </source>
</evidence>
<feature type="compositionally biased region" description="Basic and acidic residues" evidence="4">
    <location>
        <begin position="1039"/>
        <end position="1049"/>
    </location>
</feature>
<organism evidence="5 6">
    <name type="scientific">Arthrobotrys conoides</name>
    <dbReference type="NCBI Taxonomy" id="74498"/>
    <lineage>
        <taxon>Eukaryota</taxon>
        <taxon>Fungi</taxon>
        <taxon>Dikarya</taxon>
        <taxon>Ascomycota</taxon>
        <taxon>Pezizomycotina</taxon>
        <taxon>Orbiliomycetes</taxon>
        <taxon>Orbiliales</taxon>
        <taxon>Orbiliaceae</taxon>
        <taxon>Arthrobotrys</taxon>
    </lineage>
</organism>
<feature type="region of interest" description="Disordered" evidence="4">
    <location>
        <begin position="579"/>
        <end position="610"/>
    </location>
</feature>
<feature type="region of interest" description="Disordered" evidence="4">
    <location>
        <begin position="1148"/>
        <end position="1167"/>
    </location>
</feature>
<keyword evidence="2 3" id="KW-0040">ANK repeat</keyword>
<feature type="region of interest" description="Disordered" evidence="4">
    <location>
        <begin position="1013"/>
        <end position="1060"/>
    </location>
</feature>
<dbReference type="PANTHER" id="PTHR24198">
    <property type="entry name" value="ANKYRIN REPEAT AND PROTEIN KINASE DOMAIN-CONTAINING PROTEIN"/>
    <property type="match status" value="1"/>
</dbReference>
<dbReference type="EMBL" id="JAVHJM010000010">
    <property type="protein sequence ID" value="KAK6504385.1"/>
    <property type="molecule type" value="Genomic_DNA"/>
</dbReference>
<dbReference type="SUPFAM" id="SSF48403">
    <property type="entry name" value="Ankyrin repeat"/>
    <property type="match status" value="2"/>
</dbReference>
<dbReference type="PANTHER" id="PTHR24198:SF165">
    <property type="entry name" value="ANKYRIN REPEAT-CONTAINING PROTEIN-RELATED"/>
    <property type="match status" value="1"/>
</dbReference>
<dbReference type="PROSITE" id="PS50297">
    <property type="entry name" value="ANK_REP_REGION"/>
    <property type="match status" value="2"/>
</dbReference>
<feature type="compositionally biased region" description="Basic and acidic residues" evidence="4">
    <location>
        <begin position="1013"/>
        <end position="1027"/>
    </location>
</feature>
<evidence type="ECO:0000256" key="4">
    <source>
        <dbReference type="SAM" id="MobiDB-lite"/>
    </source>
</evidence>
<dbReference type="InterPro" id="IPR002110">
    <property type="entry name" value="Ankyrin_rpt"/>
</dbReference>
<feature type="repeat" description="ANK" evidence="3">
    <location>
        <begin position="518"/>
        <end position="550"/>
    </location>
</feature>
<reference evidence="5 6" key="1">
    <citation type="submission" date="2019-10" db="EMBL/GenBank/DDBJ databases">
        <authorList>
            <person name="Palmer J.M."/>
        </authorList>
    </citation>
    <scope>NUCLEOTIDE SEQUENCE [LARGE SCALE GENOMIC DNA]</scope>
    <source>
        <strain evidence="5 6">TWF506</strain>
    </source>
</reference>
<dbReference type="PROSITE" id="PS50088">
    <property type="entry name" value="ANK_REPEAT"/>
    <property type="match status" value="2"/>
</dbReference>
<dbReference type="InterPro" id="IPR036770">
    <property type="entry name" value="Ankyrin_rpt-contain_sf"/>
</dbReference>
<protein>
    <recommendedName>
        <fullName evidence="7">Ankyrin repeat protein</fullName>
    </recommendedName>
</protein>
<accession>A0AAN8RM66</accession>